<sequence>MNHLSYLFSSCNCILKLFLGITCFDFDGGHSFKLLKVLLSVGDPLVPEVTCIGEHSLADSITSIRYRTQGTQFLSGYVKANGAKYKATAHSWT</sequence>
<gene>
    <name evidence="1" type="ORF">PanWU01x14_304130</name>
</gene>
<organism evidence="1 2">
    <name type="scientific">Parasponia andersonii</name>
    <name type="common">Sponia andersonii</name>
    <dbReference type="NCBI Taxonomy" id="3476"/>
    <lineage>
        <taxon>Eukaryota</taxon>
        <taxon>Viridiplantae</taxon>
        <taxon>Streptophyta</taxon>
        <taxon>Embryophyta</taxon>
        <taxon>Tracheophyta</taxon>
        <taxon>Spermatophyta</taxon>
        <taxon>Magnoliopsida</taxon>
        <taxon>eudicotyledons</taxon>
        <taxon>Gunneridae</taxon>
        <taxon>Pentapetalae</taxon>
        <taxon>rosids</taxon>
        <taxon>fabids</taxon>
        <taxon>Rosales</taxon>
        <taxon>Cannabaceae</taxon>
        <taxon>Parasponia</taxon>
    </lineage>
</organism>
<comment type="caution">
    <text evidence="1">The sequence shown here is derived from an EMBL/GenBank/DDBJ whole genome shotgun (WGS) entry which is preliminary data.</text>
</comment>
<name>A0A2P5ASL0_PARAD</name>
<evidence type="ECO:0000313" key="2">
    <source>
        <dbReference type="Proteomes" id="UP000237105"/>
    </source>
</evidence>
<dbReference type="OrthoDB" id="10317782at2759"/>
<accession>A0A2P5ASL0</accession>
<proteinExistence type="predicted"/>
<dbReference type="Proteomes" id="UP000237105">
    <property type="component" value="Unassembled WGS sequence"/>
</dbReference>
<dbReference type="AlphaFoldDB" id="A0A2P5ASL0"/>
<dbReference type="EMBL" id="JXTB01000463">
    <property type="protein sequence ID" value="PON39522.1"/>
    <property type="molecule type" value="Genomic_DNA"/>
</dbReference>
<evidence type="ECO:0000313" key="1">
    <source>
        <dbReference type="EMBL" id="PON39522.1"/>
    </source>
</evidence>
<keyword evidence="2" id="KW-1185">Reference proteome</keyword>
<protein>
    <submittedName>
        <fullName evidence="1">Uncharacterized protein</fullName>
    </submittedName>
</protein>
<reference evidence="2" key="1">
    <citation type="submission" date="2016-06" db="EMBL/GenBank/DDBJ databases">
        <title>Parallel loss of symbiosis genes in relatives of nitrogen-fixing non-legume Parasponia.</title>
        <authorList>
            <person name="Van Velzen R."/>
            <person name="Holmer R."/>
            <person name="Bu F."/>
            <person name="Rutten L."/>
            <person name="Van Zeijl A."/>
            <person name="Liu W."/>
            <person name="Santuari L."/>
            <person name="Cao Q."/>
            <person name="Sharma T."/>
            <person name="Shen D."/>
            <person name="Roswanjaya Y."/>
            <person name="Wardhani T."/>
            <person name="Kalhor M.S."/>
            <person name="Jansen J."/>
            <person name="Van den Hoogen J."/>
            <person name="Gungor B."/>
            <person name="Hartog M."/>
            <person name="Hontelez J."/>
            <person name="Verver J."/>
            <person name="Yang W.-C."/>
            <person name="Schijlen E."/>
            <person name="Repin R."/>
            <person name="Schilthuizen M."/>
            <person name="Schranz E."/>
            <person name="Heidstra R."/>
            <person name="Miyata K."/>
            <person name="Fedorova E."/>
            <person name="Kohlen W."/>
            <person name="Bisseling T."/>
            <person name="Smit S."/>
            <person name="Geurts R."/>
        </authorList>
    </citation>
    <scope>NUCLEOTIDE SEQUENCE [LARGE SCALE GENOMIC DNA]</scope>
    <source>
        <strain evidence="2">cv. WU1-14</strain>
    </source>
</reference>